<evidence type="ECO:0000313" key="2">
    <source>
        <dbReference type="EMBL" id="PIR95205.1"/>
    </source>
</evidence>
<name>A0A2H0V7Y5_9BACT</name>
<feature type="transmembrane region" description="Helical" evidence="1">
    <location>
        <begin position="89"/>
        <end position="118"/>
    </location>
</feature>
<dbReference type="EMBL" id="PFAL01000033">
    <property type="protein sequence ID" value="PIR95205.1"/>
    <property type="molecule type" value="Genomic_DNA"/>
</dbReference>
<keyword evidence="1" id="KW-0812">Transmembrane</keyword>
<keyword evidence="1" id="KW-0472">Membrane</keyword>
<sequence length="122" mass="14167">MLNHNFLTYGTKIILQGIGEILYFPVWWYSVGLGRLIVSLVYFWLNQEKTLGLSVWAKNIFVPMYGQRDIASRAISFVMRLIQIILRTIALLSWLLILLLILFIWLSLPVAISFALVWNVSH</sequence>
<dbReference type="Proteomes" id="UP000229972">
    <property type="component" value="Unassembled WGS sequence"/>
</dbReference>
<evidence type="ECO:0000313" key="3">
    <source>
        <dbReference type="Proteomes" id="UP000229972"/>
    </source>
</evidence>
<keyword evidence="1" id="KW-1133">Transmembrane helix</keyword>
<reference evidence="3" key="1">
    <citation type="submission" date="2017-09" db="EMBL/GenBank/DDBJ databases">
        <title>Depth-based differentiation of microbial function through sediment-hosted aquifers and enrichment of novel symbionts in the deep terrestrial subsurface.</title>
        <authorList>
            <person name="Probst A.J."/>
            <person name="Ladd B."/>
            <person name="Jarett J.K."/>
            <person name="Geller-Mcgrath D.E."/>
            <person name="Sieber C.M.K."/>
            <person name="Emerson J.B."/>
            <person name="Anantharaman K."/>
            <person name="Thomas B.C."/>
            <person name="Malmstrom R."/>
            <person name="Stieglmeier M."/>
            <person name="Klingl A."/>
            <person name="Woyke T."/>
            <person name="Ryan C.M."/>
            <person name="Banfield J.F."/>
        </authorList>
    </citation>
    <scope>NUCLEOTIDE SEQUENCE [LARGE SCALE GENOMIC DNA]</scope>
</reference>
<dbReference type="AlphaFoldDB" id="A0A2H0V7Y5"/>
<organism evidence="2 3">
    <name type="scientific">Candidatus Falkowbacteria bacterium CG10_big_fil_rev_8_21_14_0_10_37_18</name>
    <dbReference type="NCBI Taxonomy" id="1974562"/>
    <lineage>
        <taxon>Bacteria</taxon>
        <taxon>Candidatus Falkowiibacteriota</taxon>
    </lineage>
</organism>
<protein>
    <submittedName>
        <fullName evidence="2">Uncharacterized protein</fullName>
    </submittedName>
</protein>
<accession>A0A2H0V7Y5</accession>
<evidence type="ECO:0000256" key="1">
    <source>
        <dbReference type="SAM" id="Phobius"/>
    </source>
</evidence>
<feature type="transmembrane region" description="Helical" evidence="1">
    <location>
        <begin position="26"/>
        <end position="45"/>
    </location>
</feature>
<comment type="caution">
    <text evidence="2">The sequence shown here is derived from an EMBL/GenBank/DDBJ whole genome shotgun (WGS) entry which is preliminary data.</text>
</comment>
<gene>
    <name evidence="2" type="ORF">COT93_03635</name>
</gene>
<proteinExistence type="predicted"/>